<feature type="transmembrane region" description="Helical" evidence="1">
    <location>
        <begin position="137"/>
        <end position="160"/>
    </location>
</feature>
<dbReference type="EMBL" id="RKHJ01000001">
    <property type="protein sequence ID" value="ROR66049.1"/>
    <property type="molecule type" value="Genomic_DNA"/>
</dbReference>
<keyword evidence="3" id="KW-1185">Reference proteome</keyword>
<gene>
    <name evidence="2" type="ORF">EDD26_1424</name>
</gene>
<comment type="caution">
    <text evidence="2">The sequence shown here is derived from an EMBL/GenBank/DDBJ whole genome shotgun (WGS) entry which is preliminary data.</text>
</comment>
<dbReference type="AlphaFoldDB" id="A0A3N2ASN4"/>
<feature type="transmembrane region" description="Helical" evidence="1">
    <location>
        <begin position="21"/>
        <end position="47"/>
    </location>
</feature>
<keyword evidence="1" id="KW-0472">Membrane</keyword>
<accession>A0A3N2ASN4</accession>
<feature type="transmembrane region" description="Helical" evidence="1">
    <location>
        <begin position="228"/>
        <end position="248"/>
    </location>
</feature>
<feature type="transmembrane region" description="Helical" evidence="1">
    <location>
        <begin position="101"/>
        <end position="125"/>
    </location>
</feature>
<sequence>MTRPRFRSLAAAELVAMRGRRLGWAVALAAAGSSVGGLAMAALVLPFDDATAIEASTVVVSRGSAAAVAVAVLAALAVAGPYRDGSWMHAALAVPHAGRRIAAGAVPAVGLGVGLGAVAIASAAVGAALVDASALRALPAAAGAHLGAVAVWSAWMVCLAHATRSPLATLGIGAGLPLVAEPALAGLLAMAPVADARWWLLPGLALRSLAELPVGEGVVLDGPSAAQLPLLLASVLGWTVAAALAAWLRARGAQPR</sequence>
<dbReference type="RefSeq" id="WP_123697072.1">
    <property type="nucleotide sequence ID" value="NZ_RKHJ01000001.1"/>
</dbReference>
<name>A0A3N2ASN4_9MICO</name>
<keyword evidence="1" id="KW-1133">Transmembrane helix</keyword>
<keyword evidence="1" id="KW-0812">Transmembrane</keyword>
<evidence type="ECO:0000256" key="1">
    <source>
        <dbReference type="SAM" id="Phobius"/>
    </source>
</evidence>
<organism evidence="2 3">
    <name type="scientific">Agrococcus jenensis</name>
    <dbReference type="NCBI Taxonomy" id="46353"/>
    <lineage>
        <taxon>Bacteria</taxon>
        <taxon>Bacillati</taxon>
        <taxon>Actinomycetota</taxon>
        <taxon>Actinomycetes</taxon>
        <taxon>Micrococcales</taxon>
        <taxon>Microbacteriaceae</taxon>
        <taxon>Agrococcus</taxon>
    </lineage>
</organism>
<feature type="transmembrane region" description="Helical" evidence="1">
    <location>
        <begin position="59"/>
        <end position="80"/>
    </location>
</feature>
<feature type="transmembrane region" description="Helical" evidence="1">
    <location>
        <begin position="167"/>
        <end position="191"/>
    </location>
</feature>
<evidence type="ECO:0000313" key="2">
    <source>
        <dbReference type="EMBL" id="ROR66049.1"/>
    </source>
</evidence>
<protein>
    <submittedName>
        <fullName evidence="2">Uncharacterized protein</fullName>
    </submittedName>
</protein>
<dbReference type="OrthoDB" id="10019636at2"/>
<proteinExistence type="predicted"/>
<dbReference type="Proteomes" id="UP000275456">
    <property type="component" value="Unassembled WGS sequence"/>
</dbReference>
<evidence type="ECO:0000313" key="3">
    <source>
        <dbReference type="Proteomes" id="UP000275456"/>
    </source>
</evidence>
<reference evidence="2 3" key="1">
    <citation type="submission" date="2018-11" db="EMBL/GenBank/DDBJ databases">
        <title>Sequencing the genomes of 1000 actinobacteria strains.</title>
        <authorList>
            <person name="Klenk H.-P."/>
        </authorList>
    </citation>
    <scope>NUCLEOTIDE SEQUENCE [LARGE SCALE GENOMIC DNA]</scope>
    <source>
        <strain evidence="2 3">DSM 9580</strain>
    </source>
</reference>